<gene>
    <name evidence="1" type="ORF">SAMN02745165_03197</name>
</gene>
<proteinExistence type="predicted"/>
<dbReference type="AlphaFoldDB" id="A0A1M6M776"/>
<protein>
    <recommendedName>
        <fullName evidence="3">SpoIIAA-like</fullName>
    </recommendedName>
</protein>
<evidence type="ECO:0008006" key="3">
    <source>
        <dbReference type="Google" id="ProtNLM"/>
    </source>
</evidence>
<dbReference type="Proteomes" id="UP000184171">
    <property type="component" value="Unassembled WGS sequence"/>
</dbReference>
<organism evidence="1 2">
    <name type="scientific">Malonomonas rubra DSM 5091</name>
    <dbReference type="NCBI Taxonomy" id="1122189"/>
    <lineage>
        <taxon>Bacteria</taxon>
        <taxon>Pseudomonadati</taxon>
        <taxon>Thermodesulfobacteriota</taxon>
        <taxon>Desulfuromonadia</taxon>
        <taxon>Desulfuromonadales</taxon>
        <taxon>Geopsychrobacteraceae</taxon>
        <taxon>Malonomonas</taxon>
    </lineage>
</organism>
<evidence type="ECO:0000313" key="2">
    <source>
        <dbReference type="Proteomes" id="UP000184171"/>
    </source>
</evidence>
<evidence type="ECO:0000313" key="1">
    <source>
        <dbReference type="EMBL" id="SHJ79314.1"/>
    </source>
</evidence>
<dbReference type="STRING" id="1122189.SAMN02745165_03197"/>
<name>A0A1M6M776_MALRU</name>
<sequence>MNLDLNFDSKRNLMRQILHGACSIPDLASIFKEMRKFNIKPDLRIYTDITDADLKGANYNSVSLLEKHLDEFIDHYLPVRKAIVVESLLEFGIARMYQTLAEKDGFEVQVFKCSDEAYRWLEN</sequence>
<keyword evidence="2" id="KW-1185">Reference proteome</keyword>
<dbReference type="EMBL" id="FQZT01000016">
    <property type="protein sequence ID" value="SHJ79314.1"/>
    <property type="molecule type" value="Genomic_DNA"/>
</dbReference>
<reference evidence="1 2" key="1">
    <citation type="submission" date="2016-11" db="EMBL/GenBank/DDBJ databases">
        <authorList>
            <person name="Jaros S."/>
            <person name="Januszkiewicz K."/>
            <person name="Wedrychowicz H."/>
        </authorList>
    </citation>
    <scope>NUCLEOTIDE SEQUENCE [LARGE SCALE GENOMIC DNA]</scope>
    <source>
        <strain evidence="1 2">DSM 5091</strain>
    </source>
</reference>
<accession>A0A1M6M776</accession>